<dbReference type="PANTHER" id="PTHR13691:SF5">
    <property type="entry name" value="LARGE RIBOSOMAL SUBUNIT PROTEIN UL2M"/>
    <property type="match status" value="1"/>
</dbReference>
<comment type="function">
    <text evidence="5">One of the primary rRNA binding proteins. Required for association of the 30S and 50S subunits to form the 70S ribosome, for tRNA binding and peptide bond formation. It has been suggested to have peptidyltransferase activity; this is somewhat controversial. Makes several contacts with the 16S rRNA in the 70S ribosome.</text>
</comment>
<dbReference type="FunFam" id="2.30.30.30:FF:000001">
    <property type="entry name" value="50S ribosomal protein L2"/>
    <property type="match status" value="1"/>
</dbReference>
<keyword evidence="2 5" id="KW-0689">Ribosomal protein</keyword>
<proteinExistence type="inferred from homology"/>
<feature type="compositionally biased region" description="Basic and acidic residues" evidence="6">
    <location>
        <begin position="227"/>
        <end position="239"/>
    </location>
</feature>
<dbReference type="InterPro" id="IPR022666">
    <property type="entry name" value="Ribosomal_uL2_RNA-bd_dom"/>
</dbReference>
<dbReference type="GO" id="GO:0003735">
    <property type="term" value="F:structural constituent of ribosome"/>
    <property type="evidence" value="ECO:0007669"/>
    <property type="project" value="InterPro"/>
</dbReference>
<dbReference type="AlphaFoldDB" id="A0A0H4TFJ2"/>
<dbReference type="FunFam" id="4.10.950.10:FF:000001">
    <property type="entry name" value="50S ribosomal protein L2"/>
    <property type="match status" value="1"/>
</dbReference>
<sequence>MAIKNYNPTSPGIRFRTGLTFEEVTKKKPEAGLLRPLKRSGGRNNTGRITSDHRGGGHKRLYRLIDFKRDKRGVPAKVEAIEYDPNRSARIALLCYADGERKYILAPDQLQVGDGVVAGDNVDIKPGNTLPLRAIPVGTIIHNVELKIGKGGQLVRSAGAGAQLMAKEGDYALLKLPSGELRNVLAECRATVGQVGNLDQGNISQGKAGRVRWLGRKPVTRGMAKNPVDHPHGGGEGRSKGNHPMTPWGKPTKGYKTRKNRASDKYIVKRREA</sequence>
<protein>
    <recommendedName>
        <fullName evidence="4 5">Large ribosomal subunit protein uL2</fullName>
    </recommendedName>
</protein>
<evidence type="ECO:0000313" key="9">
    <source>
        <dbReference type="EMBL" id="AKQ05382.1"/>
    </source>
</evidence>
<feature type="domain" description="Large ribosomal subunit protein uL2 C-terminal" evidence="7">
    <location>
        <begin position="124"/>
        <end position="251"/>
    </location>
</feature>
<evidence type="ECO:0000256" key="4">
    <source>
        <dbReference type="ARBA" id="ARBA00035242"/>
    </source>
</evidence>
<dbReference type="HAMAP" id="MF_01320_B">
    <property type="entry name" value="Ribosomal_uL2_B"/>
    <property type="match status" value="1"/>
</dbReference>
<keyword evidence="3 5" id="KW-0687">Ribonucleoprotein</keyword>
<evidence type="ECO:0000256" key="3">
    <source>
        <dbReference type="ARBA" id="ARBA00023274"/>
    </source>
</evidence>
<dbReference type="EMBL" id="KT007074">
    <property type="protein sequence ID" value="AKQ05382.1"/>
    <property type="molecule type" value="Genomic_DNA"/>
</dbReference>
<name>A0A0H4TFJ2_9DELT</name>
<dbReference type="SUPFAM" id="SSF50249">
    <property type="entry name" value="Nucleic acid-binding proteins"/>
    <property type="match status" value="1"/>
</dbReference>
<feature type="region of interest" description="Disordered" evidence="6">
    <location>
        <begin position="219"/>
        <end position="273"/>
    </location>
</feature>
<dbReference type="InterPro" id="IPR002171">
    <property type="entry name" value="Ribosomal_uL2"/>
</dbReference>
<dbReference type="InterPro" id="IPR005880">
    <property type="entry name" value="Ribosomal_uL2_bac/org-type"/>
</dbReference>
<accession>A0A0H4TFJ2</accession>
<dbReference type="SMART" id="SM01382">
    <property type="entry name" value="Ribosomal_L2_C"/>
    <property type="match status" value="1"/>
</dbReference>
<dbReference type="GO" id="GO:0016740">
    <property type="term" value="F:transferase activity"/>
    <property type="evidence" value="ECO:0007669"/>
    <property type="project" value="InterPro"/>
</dbReference>
<dbReference type="Gene3D" id="4.10.950.10">
    <property type="entry name" value="Ribosomal protein L2, domain 3"/>
    <property type="match status" value="1"/>
</dbReference>
<evidence type="ECO:0000256" key="6">
    <source>
        <dbReference type="SAM" id="MobiDB-lite"/>
    </source>
</evidence>
<evidence type="ECO:0000259" key="8">
    <source>
        <dbReference type="SMART" id="SM01383"/>
    </source>
</evidence>
<evidence type="ECO:0000256" key="5">
    <source>
        <dbReference type="HAMAP-Rule" id="MF_01320"/>
    </source>
</evidence>
<dbReference type="InterPro" id="IPR022669">
    <property type="entry name" value="Ribosomal_uL2_C"/>
</dbReference>
<dbReference type="Gene3D" id="2.30.30.30">
    <property type="match status" value="1"/>
</dbReference>
<feature type="compositionally biased region" description="Basic and acidic residues" evidence="6">
    <location>
        <begin position="261"/>
        <end position="273"/>
    </location>
</feature>
<evidence type="ECO:0000256" key="1">
    <source>
        <dbReference type="ARBA" id="ARBA00005636"/>
    </source>
</evidence>
<dbReference type="SMART" id="SM01383">
    <property type="entry name" value="Ribosomal_L2"/>
    <property type="match status" value="1"/>
</dbReference>
<dbReference type="GO" id="GO:0019843">
    <property type="term" value="F:rRNA binding"/>
    <property type="evidence" value="ECO:0007669"/>
    <property type="project" value="UniProtKB-UniRule"/>
</dbReference>
<dbReference type="InterPro" id="IPR008991">
    <property type="entry name" value="Translation_prot_SH3-like_sf"/>
</dbReference>
<dbReference type="SUPFAM" id="SSF50104">
    <property type="entry name" value="Translation proteins SH3-like domain"/>
    <property type="match status" value="1"/>
</dbReference>
<dbReference type="FunFam" id="2.40.50.140:FF:000003">
    <property type="entry name" value="50S ribosomal protein L2"/>
    <property type="match status" value="1"/>
</dbReference>
<evidence type="ECO:0000259" key="7">
    <source>
        <dbReference type="SMART" id="SM01382"/>
    </source>
</evidence>
<organism evidence="9">
    <name type="scientific">uncultured delta proteobacterium Rifle_16ft_4_minimus_5175</name>
    <dbReference type="NCBI Taxonomy" id="1665184"/>
    <lineage>
        <taxon>Bacteria</taxon>
        <taxon>Deltaproteobacteria</taxon>
        <taxon>environmental samples</taxon>
    </lineage>
</organism>
<dbReference type="InterPro" id="IPR012340">
    <property type="entry name" value="NA-bd_OB-fold"/>
</dbReference>
<keyword evidence="5" id="KW-0699">rRNA-binding</keyword>
<dbReference type="Pfam" id="PF03947">
    <property type="entry name" value="Ribosomal_L2_C"/>
    <property type="match status" value="1"/>
</dbReference>
<comment type="subunit">
    <text evidence="5">Part of the 50S ribosomal subunit. Forms a bridge to the 30S subunit in the 70S ribosome.</text>
</comment>
<dbReference type="InterPro" id="IPR014722">
    <property type="entry name" value="Rib_uL2_dom2"/>
</dbReference>
<dbReference type="Pfam" id="PF00181">
    <property type="entry name" value="Ribosomal_L2_N"/>
    <property type="match status" value="1"/>
</dbReference>
<reference evidence="9" key="1">
    <citation type="journal article" date="2015" name="ISME J.">
        <title>Aquifer environment selects for microbial species cohorts in sediment and groundwater.</title>
        <authorList>
            <person name="Hug L.A."/>
            <person name="Thomas B.C."/>
            <person name="Brown C.T."/>
            <person name="Frischkorn K.R."/>
            <person name="Williams K.H."/>
            <person name="Tringe S.G."/>
            <person name="Banfield J.F."/>
        </authorList>
    </citation>
    <scope>NUCLEOTIDE SEQUENCE</scope>
</reference>
<feature type="region of interest" description="Disordered" evidence="6">
    <location>
        <begin position="35"/>
        <end position="56"/>
    </location>
</feature>
<evidence type="ECO:0000256" key="2">
    <source>
        <dbReference type="ARBA" id="ARBA00022980"/>
    </source>
</evidence>
<dbReference type="NCBIfam" id="TIGR01171">
    <property type="entry name" value="rplB_bact"/>
    <property type="match status" value="1"/>
</dbReference>
<dbReference type="GO" id="GO:0015934">
    <property type="term" value="C:large ribosomal subunit"/>
    <property type="evidence" value="ECO:0007669"/>
    <property type="project" value="InterPro"/>
</dbReference>
<gene>
    <name evidence="5 9" type="primary">rplB</name>
</gene>
<dbReference type="Gene3D" id="2.40.50.140">
    <property type="entry name" value="Nucleic acid-binding proteins"/>
    <property type="match status" value="1"/>
</dbReference>
<dbReference type="GO" id="GO:0002181">
    <property type="term" value="P:cytoplasmic translation"/>
    <property type="evidence" value="ECO:0007669"/>
    <property type="project" value="TreeGrafter"/>
</dbReference>
<comment type="similarity">
    <text evidence="1 5">Belongs to the universal ribosomal protein uL2 family.</text>
</comment>
<dbReference type="PIRSF" id="PIRSF002158">
    <property type="entry name" value="Ribosomal_L2"/>
    <property type="match status" value="1"/>
</dbReference>
<dbReference type="InterPro" id="IPR014726">
    <property type="entry name" value="Ribosomal_uL2_dom3"/>
</dbReference>
<dbReference type="PANTHER" id="PTHR13691">
    <property type="entry name" value="RIBOSOMAL PROTEIN L2"/>
    <property type="match status" value="1"/>
</dbReference>
<feature type="domain" description="Large ribosomal subunit protein uL2 RNA-binding" evidence="8">
    <location>
        <begin position="42"/>
        <end position="118"/>
    </location>
</feature>
<keyword evidence="5" id="KW-0694">RNA-binding</keyword>